<gene>
    <name evidence="1" type="ORF">PX52LOC_01733</name>
</gene>
<reference evidence="2" key="1">
    <citation type="submission" date="2019-08" db="EMBL/GenBank/DDBJ databases">
        <title>Limnoglobus roseus gen. nov., sp. nov., a novel freshwater planctomycete with a giant genome from the family Gemmataceae.</title>
        <authorList>
            <person name="Kulichevskaya I.S."/>
            <person name="Naumoff D.G."/>
            <person name="Miroshnikov K."/>
            <person name="Ivanova A."/>
            <person name="Philippov D.A."/>
            <person name="Hakobyan A."/>
            <person name="Rijpstra I.C."/>
            <person name="Sinninghe Damste J.S."/>
            <person name="Liesack W."/>
            <person name="Dedysh S.N."/>
        </authorList>
    </citation>
    <scope>NUCLEOTIDE SEQUENCE [LARGE SCALE GENOMIC DNA]</scope>
    <source>
        <strain evidence="2">PX52</strain>
    </source>
</reference>
<dbReference type="RefSeq" id="WP_149109696.1">
    <property type="nucleotide sequence ID" value="NZ_CP042425.1"/>
</dbReference>
<accession>A0A5C1A8K2</accession>
<name>A0A5C1A8K2_9BACT</name>
<keyword evidence="2" id="KW-1185">Reference proteome</keyword>
<protein>
    <submittedName>
        <fullName evidence="1">Uncharacterized protein</fullName>
    </submittedName>
</protein>
<proteinExistence type="predicted"/>
<sequence>MDDKKAEELRVAWSFAVAWSKTIAGACQVDGSTDPATWTTARANRVVAELKTAAQSLVQVCRVLEQKFPTTNEMSAEDMLFLANLGVPVKTIAEQADVSRPTVYSMIREIYPPFGDPTYEGEPLDE</sequence>
<dbReference type="AlphaFoldDB" id="A0A5C1A8K2"/>
<dbReference type="KEGG" id="lrs:PX52LOC_01733"/>
<organism evidence="1 2">
    <name type="scientific">Limnoglobus roseus</name>
    <dbReference type="NCBI Taxonomy" id="2598579"/>
    <lineage>
        <taxon>Bacteria</taxon>
        <taxon>Pseudomonadati</taxon>
        <taxon>Planctomycetota</taxon>
        <taxon>Planctomycetia</taxon>
        <taxon>Gemmatales</taxon>
        <taxon>Gemmataceae</taxon>
        <taxon>Limnoglobus</taxon>
    </lineage>
</organism>
<evidence type="ECO:0000313" key="2">
    <source>
        <dbReference type="Proteomes" id="UP000324974"/>
    </source>
</evidence>
<dbReference type="Proteomes" id="UP000324974">
    <property type="component" value="Chromosome"/>
</dbReference>
<evidence type="ECO:0000313" key="1">
    <source>
        <dbReference type="EMBL" id="QEL14835.1"/>
    </source>
</evidence>
<dbReference type="EMBL" id="CP042425">
    <property type="protein sequence ID" value="QEL14835.1"/>
    <property type="molecule type" value="Genomic_DNA"/>
</dbReference>